<gene>
    <name evidence="1" type="ORF">HH303_18325</name>
</gene>
<keyword evidence="2" id="KW-1185">Reference proteome</keyword>
<sequence>MSVWWNPSDAEISEAGALLMNYMTCRRAFIVAAVEWFEKAEASEHPDDELRFIGDAIEEELKKRQEARRGGRHG</sequence>
<dbReference type="AlphaFoldDB" id="A0A7Y0E3D8"/>
<dbReference type="RefSeq" id="WP_169626806.1">
    <property type="nucleotide sequence ID" value="NZ_JABBNT010000005.1"/>
</dbReference>
<reference evidence="1 2" key="1">
    <citation type="submission" date="2020-04" db="EMBL/GenBank/DDBJ databases">
        <title>Rhodospirillaceae bacterium KN72 isolated from deep sea.</title>
        <authorList>
            <person name="Zhang D.-C."/>
        </authorList>
    </citation>
    <scope>NUCLEOTIDE SEQUENCE [LARGE SCALE GENOMIC DNA]</scope>
    <source>
        <strain evidence="1 2">KN72</strain>
    </source>
</reference>
<accession>A0A7Y0E3D8</accession>
<name>A0A7Y0E3D8_9PROT</name>
<dbReference type="Proteomes" id="UP000539372">
    <property type="component" value="Unassembled WGS sequence"/>
</dbReference>
<dbReference type="EMBL" id="JABBNT010000005">
    <property type="protein sequence ID" value="NMM46453.1"/>
    <property type="molecule type" value="Genomic_DNA"/>
</dbReference>
<protein>
    <submittedName>
        <fullName evidence="1">Uncharacterized protein</fullName>
    </submittedName>
</protein>
<comment type="caution">
    <text evidence="1">The sequence shown here is derived from an EMBL/GenBank/DDBJ whole genome shotgun (WGS) entry which is preliminary data.</text>
</comment>
<evidence type="ECO:0000313" key="1">
    <source>
        <dbReference type="EMBL" id="NMM46453.1"/>
    </source>
</evidence>
<organism evidence="1 2">
    <name type="scientific">Pacificispira spongiicola</name>
    <dbReference type="NCBI Taxonomy" id="2729598"/>
    <lineage>
        <taxon>Bacteria</taxon>
        <taxon>Pseudomonadati</taxon>
        <taxon>Pseudomonadota</taxon>
        <taxon>Alphaproteobacteria</taxon>
        <taxon>Rhodospirillales</taxon>
        <taxon>Rhodospirillaceae</taxon>
        <taxon>Pacificispira</taxon>
    </lineage>
</organism>
<evidence type="ECO:0000313" key="2">
    <source>
        <dbReference type="Proteomes" id="UP000539372"/>
    </source>
</evidence>
<proteinExistence type="predicted"/>